<dbReference type="PROSITE" id="PS50850">
    <property type="entry name" value="MFS"/>
    <property type="match status" value="1"/>
</dbReference>
<evidence type="ECO:0000256" key="3">
    <source>
        <dbReference type="ARBA" id="ARBA00022989"/>
    </source>
</evidence>
<dbReference type="InterPro" id="IPR005828">
    <property type="entry name" value="MFS_sugar_transport-like"/>
</dbReference>
<dbReference type="PANTHER" id="PTHR23518">
    <property type="entry name" value="C-METHYLTRANSFERASE"/>
    <property type="match status" value="1"/>
</dbReference>
<accession>A0A919IA01</accession>
<dbReference type="GO" id="GO:0005886">
    <property type="term" value="C:plasma membrane"/>
    <property type="evidence" value="ECO:0007669"/>
    <property type="project" value="UniProtKB-SubCell"/>
</dbReference>
<dbReference type="GO" id="GO:0022857">
    <property type="term" value="F:transmembrane transporter activity"/>
    <property type="evidence" value="ECO:0007669"/>
    <property type="project" value="InterPro"/>
</dbReference>
<dbReference type="AlphaFoldDB" id="A0A919IA01"/>
<evidence type="ECO:0000256" key="4">
    <source>
        <dbReference type="ARBA" id="ARBA00023136"/>
    </source>
</evidence>
<dbReference type="EMBL" id="BOMH01000001">
    <property type="protein sequence ID" value="GID62205.1"/>
    <property type="molecule type" value="Genomic_DNA"/>
</dbReference>
<evidence type="ECO:0000313" key="8">
    <source>
        <dbReference type="Proteomes" id="UP000619479"/>
    </source>
</evidence>
<dbReference type="InterPro" id="IPR011701">
    <property type="entry name" value="MFS"/>
</dbReference>
<dbReference type="InterPro" id="IPR036259">
    <property type="entry name" value="MFS_trans_sf"/>
</dbReference>
<keyword evidence="4 5" id="KW-0472">Membrane</keyword>
<feature type="domain" description="Major facilitator superfamily (MFS) profile" evidence="6">
    <location>
        <begin position="24"/>
        <end position="404"/>
    </location>
</feature>
<keyword evidence="2 5" id="KW-0812">Transmembrane</keyword>
<protein>
    <submittedName>
        <fullName evidence="7">MFS transporter</fullName>
    </submittedName>
</protein>
<feature type="transmembrane region" description="Helical" evidence="5">
    <location>
        <begin position="381"/>
        <end position="400"/>
    </location>
</feature>
<dbReference type="Pfam" id="PF07690">
    <property type="entry name" value="MFS_1"/>
    <property type="match status" value="1"/>
</dbReference>
<dbReference type="Gene3D" id="1.20.1250.20">
    <property type="entry name" value="MFS general substrate transporter like domains"/>
    <property type="match status" value="2"/>
</dbReference>
<feature type="transmembrane region" description="Helical" evidence="5">
    <location>
        <begin position="182"/>
        <end position="202"/>
    </location>
</feature>
<evidence type="ECO:0000256" key="1">
    <source>
        <dbReference type="ARBA" id="ARBA00004651"/>
    </source>
</evidence>
<comment type="caution">
    <text evidence="7">The sequence shown here is derived from an EMBL/GenBank/DDBJ whole genome shotgun (WGS) entry which is preliminary data.</text>
</comment>
<comment type="subcellular location">
    <subcellularLocation>
        <location evidence="1">Cell membrane</location>
        <topology evidence="1">Multi-pass membrane protein</topology>
    </subcellularLocation>
</comment>
<organism evidence="7 8">
    <name type="scientific">Actinoplanes cyaneus</name>
    <dbReference type="NCBI Taxonomy" id="52696"/>
    <lineage>
        <taxon>Bacteria</taxon>
        <taxon>Bacillati</taxon>
        <taxon>Actinomycetota</taxon>
        <taxon>Actinomycetes</taxon>
        <taxon>Micromonosporales</taxon>
        <taxon>Micromonosporaceae</taxon>
        <taxon>Actinoplanes</taxon>
    </lineage>
</organism>
<dbReference type="RefSeq" id="WP_203737344.1">
    <property type="nucleotide sequence ID" value="NZ_BAAAUC010000002.1"/>
</dbReference>
<proteinExistence type="predicted"/>
<evidence type="ECO:0000256" key="5">
    <source>
        <dbReference type="SAM" id="Phobius"/>
    </source>
</evidence>
<reference evidence="7" key="1">
    <citation type="submission" date="2021-01" db="EMBL/GenBank/DDBJ databases">
        <title>Whole genome shotgun sequence of Actinoplanes cyaneus NBRC 14990.</title>
        <authorList>
            <person name="Komaki H."/>
            <person name="Tamura T."/>
        </authorList>
    </citation>
    <scope>NUCLEOTIDE SEQUENCE</scope>
    <source>
        <strain evidence="7">NBRC 14990</strain>
    </source>
</reference>
<dbReference type="CDD" id="cd17370">
    <property type="entry name" value="MFS_MJ1317_like"/>
    <property type="match status" value="1"/>
</dbReference>
<dbReference type="SUPFAM" id="SSF103473">
    <property type="entry name" value="MFS general substrate transporter"/>
    <property type="match status" value="1"/>
</dbReference>
<dbReference type="Pfam" id="PF00083">
    <property type="entry name" value="Sugar_tr"/>
    <property type="match status" value="1"/>
</dbReference>
<keyword evidence="8" id="KW-1185">Reference proteome</keyword>
<feature type="transmembrane region" description="Helical" evidence="5">
    <location>
        <begin position="58"/>
        <end position="78"/>
    </location>
</feature>
<feature type="transmembrane region" description="Helical" evidence="5">
    <location>
        <begin position="21"/>
        <end position="38"/>
    </location>
</feature>
<sequence>MYITIRDRPGKNGTAGPKARVATTVVLLGVVSLLTDISSEMVTAVLPLYMTAELGLSLLAYGVVDGLYQGVSALVRIFGGYLNDRTSRPKWVAAFGYGISALSRIALIPAHSFAAITGVITADRLGKGFRTAPRDALIADASEPSMLGRAFGVHRTLDTIGAALGPLAAFGLLLLVPGGYSSVFVASFAFGLLGVTMLVLFVPDLRTPGGGLAAKRLFRELASPRLRKPLLAAGLLGLCTVSDGFLYLSLQHSGEFAARWFPLMYVGTNVVYLTLAIPLGRLADRVGRARVFLGGHAALLLTYLVAGGSSGGLIATLVALGLLGAYYAATDGVLPALISKRVPAAARGSGIAAAQTVVVLARFAVSLSFAGLWQLLGPQHALYLAAGFLVAGIGVAGWLLKGIDT</sequence>
<dbReference type="Proteomes" id="UP000619479">
    <property type="component" value="Unassembled WGS sequence"/>
</dbReference>
<evidence type="ECO:0000256" key="2">
    <source>
        <dbReference type="ARBA" id="ARBA00022692"/>
    </source>
</evidence>
<evidence type="ECO:0000313" key="7">
    <source>
        <dbReference type="EMBL" id="GID62205.1"/>
    </source>
</evidence>
<feature type="transmembrane region" description="Helical" evidence="5">
    <location>
        <begin position="291"/>
        <end position="308"/>
    </location>
</feature>
<dbReference type="InterPro" id="IPR020846">
    <property type="entry name" value="MFS_dom"/>
</dbReference>
<feature type="transmembrane region" description="Helical" evidence="5">
    <location>
        <begin position="260"/>
        <end position="279"/>
    </location>
</feature>
<feature type="transmembrane region" description="Helical" evidence="5">
    <location>
        <begin position="350"/>
        <end position="375"/>
    </location>
</feature>
<name>A0A919IA01_9ACTN</name>
<evidence type="ECO:0000259" key="6">
    <source>
        <dbReference type="PROSITE" id="PS50850"/>
    </source>
</evidence>
<feature type="transmembrane region" description="Helical" evidence="5">
    <location>
        <begin position="156"/>
        <end position="176"/>
    </location>
</feature>
<keyword evidence="3 5" id="KW-1133">Transmembrane helix</keyword>
<gene>
    <name evidence="7" type="ORF">Acy02nite_00860</name>
</gene>
<feature type="transmembrane region" description="Helical" evidence="5">
    <location>
        <begin position="314"/>
        <end position="338"/>
    </location>
</feature>
<dbReference type="PANTHER" id="PTHR23518:SF2">
    <property type="entry name" value="MAJOR FACILITATOR SUPERFAMILY TRANSPORTER"/>
    <property type="match status" value="1"/>
</dbReference>